<keyword evidence="1" id="KW-0472">Membrane</keyword>
<evidence type="ECO:0000313" key="4">
    <source>
        <dbReference type="Proteomes" id="UP000317369"/>
    </source>
</evidence>
<dbReference type="RefSeq" id="WP_145073898.1">
    <property type="nucleotide sequence ID" value="NZ_CP036425.1"/>
</dbReference>
<feature type="transmembrane region" description="Helical" evidence="1">
    <location>
        <begin position="392"/>
        <end position="411"/>
    </location>
</feature>
<dbReference type="KEGG" id="pcor:KS4_04260"/>
<dbReference type="AlphaFoldDB" id="A0A517YQ89"/>
<evidence type="ECO:0000256" key="1">
    <source>
        <dbReference type="SAM" id="Phobius"/>
    </source>
</evidence>
<accession>A0A517YQ89</accession>
<proteinExistence type="predicted"/>
<feature type="transmembrane region" description="Helical" evidence="1">
    <location>
        <begin position="346"/>
        <end position="372"/>
    </location>
</feature>
<evidence type="ECO:0000259" key="2">
    <source>
        <dbReference type="Pfam" id="PF07670"/>
    </source>
</evidence>
<dbReference type="Proteomes" id="UP000317369">
    <property type="component" value="Chromosome"/>
</dbReference>
<feature type="transmembrane region" description="Helical" evidence="1">
    <location>
        <begin position="20"/>
        <end position="39"/>
    </location>
</feature>
<organism evidence="3 4">
    <name type="scientific">Poriferisphaera corsica</name>
    <dbReference type="NCBI Taxonomy" id="2528020"/>
    <lineage>
        <taxon>Bacteria</taxon>
        <taxon>Pseudomonadati</taxon>
        <taxon>Planctomycetota</taxon>
        <taxon>Phycisphaerae</taxon>
        <taxon>Phycisphaerales</taxon>
        <taxon>Phycisphaeraceae</taxon>
        <taxon>Poriferisphaera</taxon>
    </lineage>
</organism>
<evidence type="ECO:0000313" key="3">
    <source>
        <dbReference type="EMBL" id="QDU32394.1"/>
    </source>
</evidence>
<feature type="transmembrane region" description="Helical" evidence="1">
    <location>
        <begin position="418"/>
        <end position="434"/>
    </location>
</feature>
<keyword evidence="1" id="KW-1133">Transmembrane helix</keyword>
<feature type="domain" description="Nucleoside transporter/FeoB GTPase Gate" evidence="2">
    <location>
        <begin position="162"/>
        <end position="260"/>
    </location>
</feature>
<dbReference type="InterPro" id="IPR011642">
    <property type="entry name" value="Gate_dom"/>
</dbReference>
<feature type="transmembrane region" description="Helical" evidence="1">
    <location>
        <begin position="454"/>
        <end position="475"/>
    </location>
</feature>
<feature type="transmembrane region" description="Helical" evidence="1">
    <location>
        <begin position="71"/>
        <end position="90"/>
    </location>
</feature>
<feature type="transmembrane region" description="Helical" evidence="1">
    <location>
        <begin position="158"/>
        <end position="185"/>
    </location>
</feature>
<keyword evidence="1" id="KW-0812">Transmembrane</keyword>
<dbReference type="EMBL" id="CP036425">
    <property type="protein sequence ID" value="QDU32394.1"/>
    <property type="molecule type" value="Genomic_DNA"/>
</dbReference>
<gene>
    <name evidence="3" type="ORF">KS4_04260</name>
</gene>
<feature type="transmembrane region" description="Helical" evidence="1">
    <location>
        <begin position="111"/>
        <end position="130"/>
    </location>
</feature>
<dbReference type="OrthoDB" id="1633380at2"/>
<name>A0A517YQ89_9BACT</name>
<dbReference type="Pfam" id="PF07670">
    <property type="entry name" value="Gate"/>
    <property type="match status" value="1"/>
</dbReference>
<feature type="transmembrane region" description="Helical" evidence="1">
    <location>
        <begin position="263"/>
        <end position="282"/>
    </location>
</feature>
<feature type="transmembrane region" description="Helical" evidence="1">
    <location>
        <begin position="236"/>
        <end position="257"/>
    </location>
</feature>
<sequence>MEPVETREQPGHFKASFIDYVWFLIPSLLGVFLFISPIWQSKVGEDGEVTREITLPVAWIANWASGELTDFLPKLTLGILLVSAVGSLIVKLAKPKRILDHPFWSSLFNVSWFWVGARTLGCLFGLMVFYEYGTVTLFQTDTEYVVDGGTGNFAFGELATFLVVIFFFAGLFLPLLLDFGLLEFIGTLMSKIMRPLFKLPGRSAIDCVASWVGDGTVGILLTSKQYEAGFYTSREAAVVGTTFSFVSITFTIVVLSTVGITDLFLQAYLTLVVAGLAAAVICPRIPPLSWKPDTFFEGKPKRAEHKMPHGMGLFAWGVRRATHRANQVEGVMPAAKLGVQNVMDMWVGVVPVVVAMATVAAIVANFTPFFQWMGAPVVPVLKAMGIPEAEEAGYMFLIGFADMLLPAIFAADKIESEFTRFIIATVSCTQLIYMSEVGSLLMGSKVPVKFWELVVIFVIRTMITLPIVVGMAYGMQWLGWM</sequence>
<protein>
    <submittedName>
        <fullName evidence="3">Nucleoside recognition</fullName>
    </submittedName>
</protein>
<keyword evidence="4" id="KW-1185">Reference proteome</keyword>
<reference evidence="3 4" key="1">
    <citation type="submission" date="2019-02" db="EMBL/GenBank/DDBJ databases">
        <title>Deep-cultivation of Planctomycetes and their phenomic and genomic characterization uncovers novel biology.</title>
        <authorList>
            <person name="Wiegand S."/>
            <person name="Jogler M."/>
            <person name="Boedeker C."/>
            <person name="Pinto D."/>
            <person name="Vollmers J."/>
            <person name="Rivas-Marin E."/>
            <person name="Kohn T."/>
            <person name="Peeters S.H."/>
            <person name="Heuer A."/>
            <person name="Rast P."/>
            <person name="Oberbeckmann S."/>
            <person name="Bunk B."/>
            <person name="Jeske O."/>
            <person name="Meyerdierks A."/>
            <person name="Storesund J.E."/>
            <person name="Kallscheuer N."/>
            <person name="Luecker S."/>
            <person name="Lage O.M."/>
            <person name="Pohl T."/>
            <person name="Merkel B.J."/>
            <person name="Hornburger P."/>
            <person name="Mueller R.-W."/>
            <person name="Bruemmer F."/>
            <person name="Labrenz M."/>
            <person name="Spormann A.M."/>
            <person name="Op den Camp H."/>
            <person name="Overmann J."/>
            <person name="Amann R."/>
            <person name="Jetten M.S.M."/>
            <person name="Mascher T."/>
            <person name="Medema M.H."/>
            <person name="Devos D.P."/>
            <person name="Kaster A.-K."/>
            <person name="Ovreas L."/>
            <person name="Rohde M."/>
            <person name="Galperin M.Y."/>
            <person name="Jogler C."/>
        </authorList>
    </citation>
    <scope>NUCLEOTIDE SEQUENCE [LARGE SCALE GENOMIC DNA]</scope>
    <source>
        <strain evidence="3 4">KS4</strain>
    </source>
</reference>